<evidence type="ECO:0000256" key="1">
    <source>
        <dbReference type="SAM" id="MobiDB-lite"/>
    </source>
</evidence>
<keyword evidence="4" id="KW-1185">Reference proteome</keyword>
<proteinExistence type="predicted"/>
<dbReference type="Proteomes" id="UP001195422">
    <property type="component" value="Unassembled WGS sequence"/>
</dbReference>
<evidence type="ECO:0000256" key="2">
    <source>
        <dbReference type="SAM" id="Phobius"/>
    </source>
</evidence>
<reference evidence="3 4" key="1">
    <citation type="submission" date="2021-03" db="EMBL/GenBank/DDBJ databases">
        <title>Sequencing the genomes of 1000 actinobacteria strains.</title>
        <authorList>
            <person name="Klenk H.-P."/>
        </authorList>
    </citation>
    <scope>NUCLEOTIDE SEQUENCE [LARGE SCALE GENOMIC DNA]</scope>
    <source>
        <strain evidence="3 4">DSM 20168</strain>
    </source>
</reference>
<feature type="compositionally biased region" description="Basic and acidic residues" evidence="1">
    <location>
        <begin position="56"/>
        <end position="73"/>
    </location>
</feature>
<gene>
    <name evidence="3" type="ORF">JOF39_000817</name>
</gene>
<name>A0ABS4XMJ1_GLUPR</name>
<feature type="transmembrane region" description="Helical" evidence="2">
    <location>
        <begin position="20"/>
        <end position="41"/>
    </location>
</feature>
<keyword evidence="2" id="KW-0812">Transmembrane</keyword>
<organism evidence="3 4">
    <name type="scientific">Glutamicibacter protophormiae</name>
    <name type="common">Brevibacterium protophormiae</name>
    <dbReference type="NCBI Taxonomy" id="37930"/>
    <lineage>
        <taxon>Bacteria</taxon>
        <taxon>Bacillati</taxon>
        <taxon>Actinomycetota</taxon>
        <taxon>Actinomycetes</taxon>
        <taxon>Micrococcales</taxon>
        <taxon>Micrococcaceae</taxon>
        <taxon>Glutamicibacter</taxon>
    </lineage>
</organism>
<dbReference type="RefSeq" id="WP_229777322.1">
    <property type="nucleotide sequence ID" value="NZ_BMPH01000005.1"/>
</dbReference>
<evidence type="ECO:0000313" key="4">
    <source>
        <dbReference type="Proteomes" id="UP001195422"/>
    </source>
</evidence>
<feature type="region of interest" description="Disordered" evidence="1">
    <location>
        <begin position="53"/>
        <end position="73"/>
    </location>
</feature>
<comment type="caution">
    <text evidence="3">The sequence shown here is derived from an EMBL/GenBank/DDBJ whole genome shotgun (WGS) entry which is preliminary data.</text>
</comment>
<sequence>MIELAIYVPRGILLPESVLYAQWFSVLASFVAINTVIYLILGITKILPPIRFGGSKGRERRSETRNIDPDAPV</sequence>
<keyword evidence="2" id="KW-0472">Membrane</keyword>
<protein>
    <submittedName>
        <fullName evidence="3">Uncharacterized protein</fullName>
    </submittedName>
</protein>
<accession>A0ABS4XMJ1</accession>
<evidence type="ECO:0000313" key="3">
    <source>
        <dbReference type="EMBL" id="MBP2397736.1"/>
    </source>
</evidence>
<dbReference type="EMBL" id="JAGIOJ010000001">
    <property type="protein sequence ID" value="MBP2397736.1"/>
    <property type="molecule type" value="Genomic_DNA"/>
</dbReference>
<keyword evidence="2" id="KW-1133">Transmembrane helix</keyword>